<evidence type="ECO:0000313" key="1">
    <source>
        <dbReference type="EMBL" id="GME49915.1"/>
    </source>
</evidence>
<protein>
    <submittedName>
        <fullName evidence="1">Integral membrane protein</fullName>
    </submittedName>
</protein>
<evidence type="ECO:0000313" key="2">
    <source>
        <dbReference type="Proteomes" id="UP001165186"/>
    </source>
</evidence>
<sequence length="387" mass="43044">MPGGVVPPLELVLQWQTDAFPHGIRAPPTLTVIAVVFTALALATTLARLYDRVMVRHNAGVDDVLISIALVPQIGLCITTCLAEQLYGFDRHAWDITPEMAPLSRKITLSTSMLYLCSTSLTKISILGFYRRIGKIRPWFKWTIWANMAYIGAYTITFIIALPLECTPVNAYWNKVNPIWALSHVNQYTCINEGAGNIAAGAISASQDLIACILPMAIFWDLRISKRAKVALGVVFSLGLFTCACGILRTFYLYRIFFQTYDTTWTSRWAFALTLVESSMGLICASIPALKSSLHRSFTAFISSTTAGSKSKRWKNPFFRSYRSSQAYVNWSSSDASRRTEGGPTTPHNTYNSRSSRFSQSHRKSAPPKSLSELELSPTAKHQSLEV</sequence>
<reference evidence="1" key="1">
    <citation type="submission" date="2024-09" db="EMBL/GenBank/DDBJ databases">
        <title>Draft Genome Sequences of Neofusicoccum parvum.</title>
        <authorList>
            <person name="Ashida A."/>
            <person name="Camagna M."/>
            <person name="Tanaka A."/>
            <person name="Takemoto D."/>
        </authorList>
    </citation>
    <scope>NUCLEOTIDE SEQUENCE</scope>
    <source>
        <strain evidence="1">PPO83</strain>
    </source>
</reference>
<keyword evidence="2" id="KW-1185">Reference proteome</keyword>
<dbReference type="Proteomes" id="UP001165186">
    <property type="component" value="Unassembled WGS sequence"/>
</dbReference>
<comment type="caution">
    <text evidence="1">The sequence shown here is derived from an EMBL/GenBank/DDBJ whole genome shotgun (WGS) entry which is preliminary data.</text>
</comment>
<proteinExistence type="predicted"/>
<organism evidence="1 2">
    <name type="scientific">Neofusicoccum parvum</name>
    <dbReference type="NCBI Taxonomy" id="310453"/>
    <lineage>
        <taxon>Eukaryota</taxon>
        <taxon>Fungi</taxon>
        <taxon>Dikarya</taxon>
        <taxon>Ascomycota</taxon>
        <taxon>Pezizomycotina</taxon>
        <taxon>Dothideomycetes</taxon>
        <taxon>Dothideomycetes incertae sedis</taxon>
        <taxon>Botryosphaeriales</taxon>
        <taxon>Botryosphaeriaceae</taxon>
        <taxon>Neofusicoccum</taxon>
    </lineage>
</organism>
<accession>A0ACB5SNK7</accession>
<gene>
    <name evidence="1" type="primary">g1998</name>
    <name evidence="1" type="ORF">NpPPO83_00001998</name>
</gene>
<name>A0ACB5SNK7_9PEZI</name>
<dbReference type="EMBL" id="BSXG01000159">
    <property type="protein sequence ID" value="GME49915.1"/>
    <property type="molecule type" value="Genomic_DNA"/>
</dbReference>